<proteinExistence type="predicted"/>
<name>A0ACC2NWK9_9HYME</name>
<comment type="caution">
    <text evidence="1">The sequence shown here is derived from an EMBL/GenBank/DDBJ whole genome shotgun (WGS) entry which is preliminary data.</text>
</comment>
<protein>
    <submittedName>
        <fullName evidence="1">Uncharacterized protein</fullName>
    </submittedName>
</protein>
<evidence type="ECO:0000313" key="1">
    <source>
        <dbReference type="EMBL" id="KAJ8675482.1"/>
    </source>
</evidence>
<organism evidence="1 2">
    <name type="scientific">Eretmocerus hayati</name>
    <dbReference type="NCBI Taxonomy" id="131215"/>
    <lineage>
        <taxon>Eukaryota</taxon>
        <taxon>Metazoa</taxon>
        <taxon>Ecdysozoa</taxon>
        <taxon>Arthropoda</taxon>
        <taxon>Hexapoda</taxon>
        <taxon>Insecta</taxon>
        <taxon>Pterygota</taxon>
        <taxon>Neoptera</taxon>
        <taxon>Endopterygota</taxon>
        <taxon>Hymenoptera</taxon>
        <taxon>Apocrita</taxon>
        <taxon>Proctotrupomorpha</taxon>
        <taxon>Chalcidoidea</taxon>
        <taxon>Aphelinidae</taxon>
        <taxon>Aphelininae</taxon>
        <taxon>Eretmocerus</taxon>
    </lineage>
</organism>
<keyword evidence="2" id="KW-1185">Reference proteome</keyword>
<evidence type="ECO:0000313" key="2">
    <source>
        <dbReference type="Proteomes" id="UP001239111"/>
    </source>
</evidence>
<dbReference type="Proteomes" id="UP001239111">
    <property type="component" value="Chromosome 2"/>
</dbReference>
<accession>A0ACC2NWK9</accession>
<dbReference type="EMBL" id="CM056742">
    <property type="protein sequence ID" value="KAJ8675482.1"/>
    <property type="molecule type" value="Genomic_DNA"/>
</dbReference>
<reference evidence="1" key="1">
    <citation type="submission" date="2023-04" db="EMBL/GenBank/DDBJ databases">
        <title>A chromosome-level genome assembly of the parasitoid wasp Eretmocerus hayati.</title>
        <authorList>
            <person name="Zhong Y."/>
            <person name="Liu S."/>
            <person name="Liu Y."/>
        </authorList>
    </citation>
    <scope>NUCLEOTIDE SEQUENCE</scope>
    <source>
        <strain evidence="1">ZJU_SS_LIU_2023</strain>
    </source>
</reference>
<gene>
    <name evidence="1" type="ORF">QAD02_011268</name>
</gene>
<sequence>MAQRVTRQTRLRTYQNENNPPREEDCNNTINHSKPGPSDYGFRNDIHRLPRVELSEVPELPESNDGITTNAAPSNRERRPLGVRTRSNRLESLIPRKRLRDSSTLSKPVGSKNPSQSSIRSNSSNATSQSNSRTQGATPSFRNKSDVFNNITASFTNSKILSLQILSDITSQRRLELSSWGLPPLILEKYQSRGVTSMFPWQVECLANRKILEENKNLVYSAPTSAGKTLVAEFLVLKTVFERRKKVIFILPFVSVVREKMFYFQDLLSDSGVRVEGFMGGVAPAGGFAAVHVAIATIEKANSLINRLMEEGDLVSLGAVVIDELHLLGDPGRGYLLELLLTKLRYMSLSSEQVNIQLIGMSATLPNLPMIADWLDAELYKTDFRPIPLHEQCKIGSSLLDSKLNVVRELEPAPDIVNDTDNVIQLCIETINGGHGVLIFCPTKNWCEKLALQLAASFFQLGRDNTHHGQILRNNINLTSVQEVLVQLQHSPVGLDNVLKKTVSFGIAFHHAGLTMDERDIIEGAFRIGSLKVLIATSTLSSGVNLPARRVIIRSPIFNGRTLDKLTYHQMIGRAGRMGKDTAGESILICKPNERALASNLMTSSLEPIVSCLEGSGPLIRALLEAIASQIVRTPKDLDLYSKCSFVYKCEDNEVKKMVDDAVQFLISNEFLQLRDVEGVGENEDRRLVATSLGKACLAASIAPRDGLLLFEELQRARKCFVLDTELHVVYLVTPFSSAGQIGPVDWMTFMDLWRSLSESERRVGQLVGVEERFLGSAMRGVVKSGKTLNVHRRFFTAMALHDLVREVPLNTVCRKFSCNRGLLQSLQQSSSTFAGMVTNFCRELKWDCMELLFAQFQARLQFGVCRDLLDLLRLPSLNGLRARSLFKHGITTAAELAVAHELDVEEALNKALPFESEKDFDGGNEAEVAKRAKMRSVFITGKDGLTAQEAAVIVIREARALVKNELGVRDVNWSQSSSSNSVSRNSTIKTAPVTPSDNAISLRPLSALSGMTSSRSPSIESRPSSFDQRLDATTTPVQPQTTSTLGRQTSGNILLNNCIPEEDIPTAPVTTITPSTVQMLSMIRISDAPKPTSSSSPNPVNEIRTSDANQSMCLFSQDIADQQQNFDQKDSPLAGNCIPSESQDVVNRSNEVQSQPTSHRSLRSRLNEKTRSLVEDHMTINSADFRDSPEAPVKPNNKQQSPSFQVTSQALDEIMRIVEDNQARIEPVLTTTTIPTTSISTSTTISARNSINTNNRVSAGSNASNSLFSDSSLFDAQAASILEKNVMNSTLLAEFEQSEFGSQAKRGSNVPATTTEVSKKLNEKEDSTSQQQQQVPSTWTEDSWDVARNELVSNEENGSPSLLQQSRVKTRMHMTASSAWTRSRPIESPLIGSPKSVALKRTLGTGAVGKISPLASAALARTRVETTTTVPKIVSLNQSDSDESVVNSQTNDTHRTVMNKTRRRIEQKILTQKLAKSVKSGSCSPAAIARSSSSSSSSSRQLRREAVFRKSPSTSSDEESGPIFNSEMMASKKLEKKTQDAPSLKAKISRTTNRMGTRGDKEKLKASDIKSTSVTESRRVFNKFRAEIEGTESNEPIEEIAIAFVTETHGRDASVAIGHRVVGIEDKTKTKKGDSIIYGAKKICGIVFSWGAGSLYYMSFSNTPETKITLKERIAFLKDIVSNFSITLRCFDAKETFKIFYKCFDIEPRCKFLDPKAGDWLMNTEICHKSFTELTAQYFPRGSEIARMYENNYGMTRIDRAAVKTLLAWYISEPVLDLLEKCSLNLSSAFREIEMPTILTLASMEMRGFGINVDSLLELSVALKNDLARIELTAFKLAGRKFNFYSSKEVSQVLGLSRGRGGTNKAALKSCENPISNLITLWRKLSTVQTKIIFPLLHLDKNNGRIHGNCITYTVTGRVSMHEPNLQTIPRDFTSEISGCIFSARMAFVPEVGNVMLSADFCQLELRILTHFSRDPVLTKLMHEEGDIFRNIAARMNKVAEEEVNDDMRQRAKGLCYAMIYGMGTKSLADSLGVTESAAKDYLEAFMGTYKGIREWLKAVVEQARTDGFVTTLTDRRRYLPGITSETSSTRAQAERQAVNTKVQGSAADITKKAMVLIESKLREEFSYLPLTFPCTEIKRKLRSSDADSRPRGAYLILQLHDELLYEVNTNDLEIVARIVKESMEHAIELRVPLPVKVKVGPAWGNLEEYKF</sequence>